<dbReference type="Pfam" id="PF01476">
    <property type="entry name" value="LysM"/>
    <property type="match status" value="1"/>
</dbReference>
<feature type="coiled-coil region" evidence="1">
    <location>
        <begin position="199"/>
        <end position="226"/>
    </location>
</feature>
<dbReference type="Pfam" id="PF20918">
    <property type="entry name" value="SPOCS_spoVID-N"/>
    <property type="match status" value="1"/>
</dbReference>
<dbReference type="Proteomes" id="UP000281915">
    <property type="component" value="Unassembled WGS sequence"/>
</dbReference>
<dbReference type="SMART" id="SM00257">
    <property type="entry name" value="LysM"/>
    <property type="match status" value="1"/>
</dbReference>
<comment type="caution">
    <text evidence="4">The sequence shown here is derived from an EMBL/GenBank/DDBJ whole genome shotgun (WGS) entry which is preliminary data.</text>
</comment>
<gene>
    <name evidence="4" type="ORF">EDM58_01150</name>
</gene>
<feature type="domain" description="LysM" evidence="3">
    <location>
        <begin position="486"/>
        <end position="529"/>
    </location>
</feature>
<dbReference type="SUPFAM" id="SSF54106">
    <property type="entry name" value="LysM domain"/>
    <property type="match status" value="1"/>
</dbReference>
<dbReference type="Gene3D" id="3.10.350.10">
    <property type="entry name" value="LysM domain"/>
    <property type="match status" value="1"/>
</dbReference>
<protein>
    <submittedName>
        <fullName evidence="4">LysM peptidoglycan-binding domain-containing protein</fullName>
    </submittedName>
</protein>
<evidence type="ECO:0000259" key="3">
    <source>
        <dbReference type="PROSITE" id="PS51782"/>
    </source>
</evidence>
<dbReference type="CDD" id="cd00118">
    <property type="entry name" value="LysM"/>
    <property type="match status" value="1"/>
</dbReference>
<dbReference type="InterPro" id="IPR036779">
    <property type="entry name" value="LysM_dom_sf"/>
</dbReference>
<feature type="compositionally biased region" description="Acidic residues" evidence="2">
    <location>
        <begin position="379"/>
        <end position="405"/>
    </location>
</feature>
<feature type="region of interest" description="Disordered" evidence="2">
    <location>
        <begin position="440"/>
        <end position="460"/>
    </location>
</feature>
<dbReference type="AlphaFoldDB" id="A0A3M8DDR4"/>
<dbReference type="PROSITE" id="PS51782">
    <property type="entry name" value="LYSM"/>
    <property type="match status" value="1"/>
</dbReference>
<evidence type="ECO:0000313" key="5">
    <source>
        <dbReference type="Proteomes" id="UP000281915"/>
    </source>
</evidence>
<feature type="compositionally biased region" description="Low complexity" evidence="2">
    <location>
        <begin position="445"/>
        <end position="456"/>
    </location>
</feature>
<organism evidence="4 5">
    <name type="scientific">Brevibacillus panacihumi</name>
    <dbReference type="NCBI Taxonomy" id="497735"/>
    <lineage>
        <taxon>Bacteria</taxon>
        <taxon>Bacillati</taxon>
        <taxon>Bacillota</taxon>
        <taxon>Bacilli</taxon>
        <taxon>Bacillales</taxon>
        <taxon>Paenibacillaceae</taxon>
        <taxon>Brevibacillus</taxon>
    </lineage>
</organism>
<evidence type="ECO:0000313" key="4">
    <source>
        <dbReference type="EMBL" id="RNB86186.1"/>
    </source>
</evidence>
<feature type="region of interest" description="Disordered" evidence="2">
    <location>
        <begin position="346"/>
        <end position="407"/>
    </location>
</feature>
<evidence type="ECO:0000256" key="2">
    <source>
        <dbReference type="SAM" id="MobiDB-lite"/>
    </source>
</evidence>
<dbReference type="EMBL" id="RHHT01000002">
    <property type="protein sequence ID" value="RNB86186.1"/>
    <property type="molecule type" value="Genomic_DNA"/>
</dbReference>
<dbReference type="InterPro" id="IPR048862">
    <property type="entry name" value="SPOCS_spoVID_N"/>
</dbReference>
<reference evidence="4 5" key="1">
    <citation type="submission" date="2018-10" db="EMBL/GenBank/DDBJ databases">
        <title>Phylogenomics of Brevibacillus.</title>
        <authorList>
            <person name="Dunlap C."/>
        </authorList>
    </citation>
    <scope>NUCLEOTIDE SEQUENCE [LARGE SCALE GENOMIC DNA]</scope>
    <source>
        <strain evidence="4 5">JCM 15085</strain>
    </source>
</reference>
<dbReference type="InterPro" id="IPR018392">
    <property type="entry name" value="LysM"/>
</dbReference>
<name>A0A3M8DDR4_9BACL</name>
<proteinExistence type="predicted"/>
<accession>A0A3M8DDR4</accession>
<feature type="compositionally biased region" description="Low complexity" evidence="2">
    <location>
        <begin position="353"/>
        <end position="362"/>
    </location>
</feature>
<evidence type="ECO:0000256" key="1">
    <source>
        <dbReference type="SAM" id="Coils"/>
    </source>
</evidence>
<sequence>MALQDGLLSFTIKETIFLSSDRAGIGDLQELELVPDVEVLENQSYVSITGCLQLYGKYEPIRDTAEPASGGTETLVEAMSFSPLRQEASERAAYGLEEQIGHRIPLNITIPVERIAEMGDIYAIVDSFDYKLESPHQMLVEAELKIAGIHFADPAEERQQETNSYDYSYEAVPASQEDVWDYSHAAVEQMEESTEPATLEEIEEKLNALEQEMERQTESIAYESQDSPSLYDIPAVEVGSQQIYTNESFGEVTEDEAGHHVSSQYDTWDFPAQVQAEDSSAFEQVAAQNGYNDRYELEQQEEELDAPVLAIHDQQEVDFTSVADQQPAAMQEDRAEEVEAVETLAAEEEPESQEVIAPAQEQAEQEAADSQAVAGSTEQVEDEAVSSDVDVAELEASAEPEAQEEAEVRVAISGKPSREKEGNLNITSIFSNASKVRQEAEAQEAESSSSSSKKAALPTANASTLQAMQNLSSFARSREERTSQMKLCIIQKEETLEAISQRYSLPVSRLVEVNRLTSHQLVAGQILYIPQ</sequence>
<keyword evidence="1" id="KW-0175">Coiled coil</keyword>
<dbReference type="RefSeq" id="WP_122911692.1">
    <property type="nucleotide sequence ID" value="NZ_RHHT01000002.1"/>
</dbReference>